<name>A0A3B0BSZ7_9BACL</name>
<gene>
    <name evidence="1" type="ORF">D7M11_24915</name>
</gene>
<protein>
    <submittedName>
        <fullName evidence="1">Uncharacterized protein</fullName>
    </submittedName>
</protein>
<accession>A0A3B0BSZ7</accession>
<proteinExistence type="predicted"/>
<dbReference type="AlphaFoldDB" id="A0A3B0BSZ7"/>
<reference evidence="1 2" key="1">
    <citation type="journal article" date="2007" name="Int. J. Syst. Evol. Microbiol.">
        <title>Paenibacillus ginsengarvi sp. nov., isolated from soil from ginseng cultivation.</title>
        <authorList>
            <person name="Yoon M.H."/>
            <person name="Ten L.N."/>
            <person name="Im W.T."/>
        </authorList>
    </citation>
    <scope>NUCLEOTIDE SEQUENCE [LARGE SCALE GENOMIC DNA]</scope>
    <source>
        <strain evidence="1 2">KCTC 13059</strain>
    </source>
</reference>
<dbReference type="Proteomes" id="UP000282311">
    <property type="component" value="Unassembled WGS sequence"/>
</dbReference>
<keyword evidence="2" id="KW-1185">Reference proteome</keyword>
<evidence type="ECO:0000313" key="2">
    <source>
        <dbReference type="Proteomes" id="UP000282311"/>
    </source>
</evidence>
<organism evidence="1 2">
    <name type="scientific">Paenibacillus ginsengarvi</name>
    <dbReference type="NCBI Taxonomy" id="400777"/>
    <lineage>
        <taxon>Bacteria</taxon>
        <taxon>Bacillati</taxon>
        <taxon>Bacillota</taxon>
        <taxon>Bacilli</taxon>
        <taxon>Bacillales</taxon>
        <taxon>Paenibacillaceae</taxon>
        <taxon>Paenibacillus</taxon>
    </lineage>
</organism>
<dbReference type="EMBL" id="RBAH01000021">
    <property type="protein sequence ID" value="RKN76042.1"/>
    <property type="molecule type" value="Genomic_DNA"/>
</dbReference>
<sequence>MNESSLLARDTIAFFCLDKEEIFQFLPNRKISGIGPTNLAATRNVGVFCLFLSIAGSYRFGYD</sequence>
<comment type="caution">
    <text evidence="1">The sequence shown here is derived from an EMBL/GenBank/DDBJ whole genome shotgun (WGS) entry which is preliminary data.</text>
</comment>
<evidence type="ECO:0000313" key="1">
    <source>
        <dbReference type="EMBL" id="RKN76042.1"/>
    </source>
</evidence>